<keyword evidence="2" id="KW-1185">Reference proteome</keyword>
<proteinExistence type="predicted"/>
<gene>
    <name evidence="1" type="ORF">niasHT_014703</name>
</gene>
<name>A0ABD2KWM1_9BILA</name>
<evidence type="ECO:0000313" key="2">
    <source>
        <dbReference type="Proteomes" id="UP001620626"/>
    </source>
</evidence>
<accession>A0ABD2KWM1</accession>
<dbReference type="EMBL" id="JBICBT010000621">
    <property type="protein sequence ID" value="KAL3107339.1"/>
    <property type="molecule type" value="Genomic_DNA"/>
</dbReference>
<dbReference type="AlphaFoldDB" id="A0ABD2KWM1"/>
<organism evidence="1 2">
    <name type="scientific">Heterodera trifolii</name>
    <dbReference type="NCBI Taxonomy" id="157864"/>
    <lineage>
        <taxon>Eukaryota</taxon>
        <taxon>Metazoa</taxon>
        <taxon>Ecdysozoa</taxon>
        <taxon>Nematoda</taxon>
        <taxon>Chromadorea</taxon>
        <taxon>Rhabditida</taxon>
        <taxon>Tylenchina</taxon>
        <taxon>Tylenchomorpha</taxon>
        <taxon>Tylenchoidea</taxon>
        <taxon>Heteroderidae</taxon>
        <taxon>Heteroderinae</taxon>
        <taxon>Heterodera</taxon>
    </lineage>
</organism>
<protein>
    <submittedName>
        <fullName evidence="1">Uncharacterized protein</fullName>
    </submittedName>
</protein>
<reference evidence="1 2" key="1">
    <citation type="submission" date="2024-10" db="EMBL/GenBank/DDBJ databases">
        <authorList>
            <person name="Kim D."/>
        </authorList>
    </citation>
    <scope>NUCLEOTIDE SEQUENCE [LARGE SCALE GENOMIC DNA]</scope>
    <source>
        <strain evidence="1">BH-2024</strain>
    </source>
</reference>
<evidence type="ECO:0000313" key="1">
    <source>
        <dbReference type="EMBL" id="KAL3107339.1"/>
    </source>
</evidence>
<comment type="caution">
    <text evidence="1">The sequence shown here is derived from an EMBL/GenBank/DDBJ whole genome shotgun (WGS) entry which is preliminary data.</text>
</comment>
<dbReference type="Proteomes" id="UP001620626">
    <property type="component" value="Unassembled WGS sequence"/>
</dbReference>
<sequence length="143" mass="16169">MDIQSKYDLLPFPNDYHYGSDILPPNASANSFTNMPMIKPGEFGKDSHYCSSTYTSELDPIISQQIGKVPKPDIVLPKNVMPIPNEDNADEDILNKMDAMDLSHTRLLTEGVLSTDDHEYLLNSEDFSDYKNAQRRKTIELEG</sequence>